<sequence>MRNEPRNQNTGNLQVREGSTREDNEGFAEDIKFAEGGRPSIHHSSTIESISEQMTGKSEVSPDATSLPPEPPIYAWLADTEAPKDPDSVLKWREAEEDRRAKRQEQNAQDLEVFRNVEIAFPLRDDVPICDAQDSAHLSHNAPDKPATGAYMLYRNILDQYPKLGDPLAWRFANKNWKRMENFQRKQRASPAPTPIQIEALDRRMSNPSESSDATSKDDDDAPYLHPFAPGSKPGEKRKICSLPPPPRLVPDHSSDSSYSAKCHLCHKTIHLRRKRDWSNHVMDDLLPYMCPIAECVAGDDMYARRRDLSAHIKLCHPLETCRQCHFCGKEANSDPIKHVGHHMEEIAFGVLSTSYEEWSYDDTDSEVSTISVRSASPPPRKKKEQRFFCTGFPPCQLSFTRSENLASHIRYVFRNSLNYILTDI</sequence>
<dbReference type="AlphaFoldDB" id="A0A6A5YWD3"/>
<gene>
    <name evidence="2" type="ORF">BDV96DRAFT_201918</name>
</gene>
<accession>A0A6A5YWD3</accession>
<name>A0A6A5YWD3_9PLEO</name>
<dbReference type="EMBL" id="ML977338">
    <property type="protein sequence ID" value="KAF2110431.1"/>
    <property type="molecule type" value="Genomic_DNA"/>
</dbReference>
<dbReference type="OrthoDB" id="20872at2759"/>
<feature type="compositionally biased region" description="Basic and acidic residues" evidence="1">
    <location>
        <begin position="18"/>
        <end position="35"/>
    </location>
</feature>
<dbReference type="PANTHER" id="PTHR35391:SF5">
    <property type="entry name" value="DUF6590 DOMAIN-CONTAINING PROTEIN"/>
    <property type="match status" value="1"/>
</dbReference>
<feature type="compositionally biased region" description="Low complexity" evidence="1">
    <location>
        <begin position="42"/>
        <end position="52"/>
    </location>
</feature>
<feature type="region of interest" description="Disordered" evidence="1">
    <location>
        <begin position="200"/>
        <end position="242"/>
    </location>
</feature>
<reference evidence="2" key="1">
    <citation type="journal article" date="2020" name="Stud. Mycol.">
        <title>101 Dothideomycetes genomes: a test case for predicting lifestyles and emergence of pathogens.</title>
        <authorList>
            <person name="Haridas S."/>
            <person name="Albert R."/>
            <person name="Binder M."/>
            <person name="Bloem J."/>
            <person name="Labutti K."/>
            <person name="Salamov A."/>
            <person name="Andreopoulos B."/>
            <person name="Baker S."/>
            <person name="Barry K."/>
            <person name="Bills G."/>
            <person name="Bluhm B."/>
            <person name="Cannon C."/>
            <person name="Castanera R."/>
            <person name="Culley D."/>
            <person name="Daum C."/>
            <person name="Ezra D."/>
            <person name="Gonzalez J."/>
            <person name="Henrissat B."/>
            <person name="Kuo A."/>
            <person name="Liang C."/>
            <person name="Lipzen A."/>
            <person name="Lutzoni F."/>
            <person name="Magnuson J."/>
            <person name="Mondo S."/>
            <person name="Nolan M."/>
            <person name="Ohm R."/>
            <person name="Pangilinan J."/>
            <person name="Park H.-J."/>
            <person name="Ramirez L."/>
            <person name="Alfaro M."/>
            <person name="Sun H."/>
            <person name="Tritt A."/>
            <person name="Yoshinaga Y."/>
            <person name="Zwiers L.-H."/>
            <person name="Turgeon B."/>
            <person name="Goodwin S."/>
            <person name="Spatafora J."/>
            <person name="Crous P."/>
            <person name="Grigoriev I."/>
        </authorList>
    </citation>
    <scope>NUCLEOTIDE SEQUENCE</scope>
    <source>
        <strain evidence="2">CBS 627.86</strain>
    </source>
</reference>
<evidence type="ECO:0000256" key="1">
    <source>
        <dbReference type="SAM" id="MobiDB-lite"/>
    </source>
</evidence>
<proteinExistence type="predicted"/>
<evidence type="ECO:0008006" key="4">
    <source>
        <dbReference type="Google" id="ProtNLM"/>
    </source>
</evidence>
<evidence type="ECO:0000313" key="2">
    <source>
        <dbReference type="EMBL" id="KAF2110431.1"/>
    </source>
</evidence>
<dbReference type="Proteomes" id="UP000799770">
    <property type="component" value="Unassembled WGS sequence"/>
</dbReference>
<evidence type="ECO:0000313" key="3">
    <source>
        <dbReference type="Proteomes" id="UP000799770"/>
    </source>
</evidence>
<feature type="compositionally biased region" description="Polar residues" evidence="1">
    <location>
        <begin position="1"/>
        <end position="13"/>
    </location>
</feature>
<dbReference type="PANTHER" id="PTHR35391">
    <property type="entry name" value="C2H2-TYPE DOMAIN-CONTAINING PROTEIN-RELATED"/>
    <property type="match status" value="1"/>
</dbReference>
<feature type="region of interest" description="Disordered" evidence="1">
    <location>
        <begin position="1"/>
        <end position="73"/>
    </location>
</feature>
<organism evidence="2 3">
    <name type="scientific">Lophiotrema nucula</name>
    <dbReference type="NCBI Taxonomy" id="690887"/>
    <lineage>
        <taxon>Eukaryota</taxon>
        <taxon>Fungi</taxon>
        <taxon>Dikarya</taxon>
        <taxon>Ascomycota</taxon>
        <taxon>Pezizomycotina</taxon>
        <taxon>Dothideomycetes</taxon>
        <taxon>Pleosporomycetidae</taxon>
        <taxon>Pleosporales</taxon>
        <taxon>Lophiotremataceae</taxon>
        <taxon>Lophiotrema</taxon>
    </lineage>
</organism>
<protein>
    <recommendedName>
        <fullName evidence="4">C2H2-type domain-containing protein</fullName>
    </recommendedName>
</protein>
<keyword evidence="3" id="KW-1185">Reference proteome</keyword>